<reference evidence="3" key="1">
    <citation type="journal article" date="2023" name="Commun. Biol.">
        <title>Genome analysis of Parmales, the sister group of diatoms, reveals the evolutionary specialization of diatoms from phago-mixotrophs to photoautotrophs.</title>
        <authorList>
            <person name="Ban H."/>
            <person name="Sato S."/>
            <person name="Yoshikawa S."/>
            <person name="Yamada K."/>
            <person name="Nakamura Y."/>
            <person name="Ichinomiya M."/>
            <person name="Sato N."/>
            <person name="Blanc-Mathieu R."/>
            <person name="Endo H."/>
            <person name="Kuwata A."/>
            <person name="Ogata H."/>
        </authorList>
    </citation>
    <scope>NUCLEOTIDE SEQUENCE [LARGE SCALE GENOMIC DNA]</scope>
    <source>
        <strain evidence="3">NIES 3700</strain>
    </source>
</reference>
<keyword evidence="1" id="KW-0472">Membrane</keyword>
<protein>
    <submittedName>
        <fullName evidence="2">Uncharacterized protein</fullName>
    </submittedName>
</protein>
<evidence type="ECO:0000313" key="2">
    <source>
        <dbReference type="EMBL" id="GMI17159.1"/>
    </source>
</evidence>
<evidence type="ECO:0000313" key="3">
    <source>
        <dbReference type="Proteomes" id="UP001165122"/>
    </source>
</evidence>
<keyword evidence="1" id="KW-0812">Transmembrane</keyword>
<proteinExistence type="predicted"/>
<dbReference type="AlphaFoldDB" id="A0A9W7FRZ4"/>
<evidence type="ECO:0000256" key="1">
    <source>
        <dbReference type="SAM" id="Phobius"/>
    </source>
</evidence>
<dbReference type="Proteomes" id="UP001165122">
    <property type="component" value="Unassembled WGS sequence"/>
</dbReference>
<comment type="caution">
    <text evidence="2">The sequence shown here is derived from an EMBL/GenBank/DDBJ whole genome shotgun (WGS) entry which is preliminary data.</text>
</comment>
<sequence length="217" mass="23260">MCDAACSGNPCPIGTTYEETCKSIGWFSSWWFWRWGGYEHEDWCALPSSSIPSSAIDVTRTNVLYGSIPASCLAFDCTGDVFSAASCNTLGSGWNEESVTTECGREAGFGTTASRPCAQFNGYDYYAAYYMNSDKDCVQISDSSKIIPGLSNVDPNLVDGAPKMLVNGAPPNMKTQSIGAGASLAVAPAAVIGLFFMKNKMKKKQKEETPLVGNENL</sequence>
<keyword evidence="1" id="KW-1133">Transmembrane helix</keyword>
<keyword evidence="3" id="KW-1185">Reference proteome</keyword>
<name>A0A9W7FRZ4_9STRA</name>
<gene>
    <name evidence="2" type="ORF">TrLO_g2798</name>
</gene>
<dbReference type="EMBL" id="BRXW01000280">
    <property type="protein sequence ID" value="GMI17159.1"/>
    <property type="molecule type" value="Genomic_DNA"/>
</dbReference>
<feature type="transmembrane region" description="Helical" evidence="1">
    <location>
        <begin position="178"/>
        <end position="197"/>
    </location>
</feature>
<accession>A0A9W7FRZ4</accession>
<organism evidence="2 3">
    <name type="scientific">Triparma laevis f. longispina</name>
    <dbReference type="NCBI Taxonomy" id="1714387"/>
    <lineage>
        <taxon>Eukaryota</taxon>
        <taxon>Sar</taxon>
        <taxon>Stramenopiles</taxon>
        <taxon>Ochrophyta</taxon>
        <taxon>Bolidophyceae</taxon>
        <taxon>Parmales</taxon>
        <taxon>Triparmaceae</taxon>
        <taxon>Triparma</taxon>
    </lineage>
</organism>